<dbReference type="GO" id="GO:0006355">
    <property type="term" value="P:regulation of DNA-templated transcription"/>
    <property type="evidence" value="ECO:0007669"/>
    <property type="project" value="InterPro"/>
</dbReference>
<evidence type="ECO:0000256" key="6">
    <source>
        <dbReference type="SAM" id="Coils"/>
    </source>
</evidence>
<dbReference type="AlphaFoldDB" id="A0AAP0R733"/>
<dbReference type="GO" id="GO:0005634">
    <property type="term" value="C:nucleus"/>
    <property type="evidence" value="ECO:0007669"/>
    <property type="project" value="UniProtKB-SubCell"/>
</dbReference>
<keyword evidence="6" id="KW-0175">Coiled coil</keyword>
<reference evidence="7 8" key="1">
    <citation type="journal article" date="2024" name="Plant J.">
        <title>Genome sequences and population genomics reveal climatic adaptation and genomic divergence between two closely related sweetgum species.</title>
        <authorList>
            <person name="Xu W.Q."/>
            <person name="Ren C.Q."/>
            <person name="Zhang X.Y."/>
            <person name="Comes H.P."/>
            <person name="Liu X.H."/>
            <person name="Li Y.G."/>
            <person name="Kettle C.J."/>
            <person name="Jalonen R."/>
            <person name="Gaisberger H."/>
            <person name="Ma Y.Z."/>
            <person name="Qiu Y.X."/>
        </authorList>
    </citation>
    <scope>NUCLEOTIDE SEQUENCE [LARGE SCALE GENOMIC DNA]</scope>
    <source>
        <strain evidence="7">Hangzhou</strain>
    </source>
</reference>
<evidence type="ECO:0000256" key="2">
    <source>
        <dbReference type="ARBA" id="ARBA00022604"/>
    </source>
</evidence>
<dbReference type="Gene3D" id="4.10.280.10">
    <property type="entry name" value="Helix-loop-helix DNA-binding domain"/>
    <property type="match status" value="1"/>
</dbReference>
<comment type="subcellular location">
    <subcellularLocation>
        <location evidence="1">Nucleus</location>
    </subcellularLocation>
</comment>
<keyword evidence="2" id="KW-0341">Growth regulation</keyword>
<protein>
    <recommendedName>
        <fullName evidence="9">BHLH domain-containing protein</fullName>
    </recommendedName>
</protein>
<evidence type="ECO:0000256" key="1">
    <source>
        <dbReference type="ARBA" id="ARBA00004123"/>
    </source>
</evidence>
<evidence type="ECO:0000256" key="5">
    <source>
        <dbReference type="ARBA" id="ARBA00023242"/>
    </source>
</evidence>
<dbReference type="InterPro" id="IPR044293">
    <property type="entry name" value="PRE"/>
</dbReference>
<dbReference type="GO" id="GO:0046983">
    <property type="term" value="F:protein dimerization activity"/>
    <property type="evidence" value="ECO:0007669"/>
    <property type="project" value="InterPro"/>
</dbReference>
<keyword evidence="5" id="KW-0539">Nucleus</keyword>
<gene>
    <name evidence="7" type="ORF">L1049_002905</name>
</gene>
<dbReference type="InterPro" id="IPR044172">
    <property type="entry name" value="ILI2-like"/>
</dbReference>
<keyword evidence="3" id="KW-0805">Transcription regulation</keyword>
<evidence type="ECO:0000256" key="4">
    <source>
        <dbReference type="ARBA" id="ARBA00023163"/>
    </source>
</evidence>
<keyword evidence="8" id="KW-1185">Reference proteome</keyword>
<organism evidence="7 8">
    <name type="scientific">Liquidambar formosana</name>
    <name type="common">Formosan gum</name>
    <dbReference type="NCBI Taxonomy" id="63359"/>
    <lineage>
        <taxon>Eukaryota</taxon>
        <taxon>Viridiplantae</taxon>
        <taxon>Streptophyta</taxon>
        <taxon>Embryophyta</taxon>
        <taxon>Tracheophyta</taxon>
        <taxon>Spermatophyta</taxon>
        <taxon>Magnoliopsida</taxon>
        <taxon>eudicotyledons</taxon>
        <taxon>Gunneridae</taxon>
        <taxon>Pentapetalae</taxon>
        <taxon>Saxifragales</taxon>
        <taxon>Altingiaceae</taxon>
        <taxon>Liquidambar</taxon>
    </lineage>
</organism>
<dbReference type="GO" id="GO:0040008">
    <property type="term" value="P:regulation of growth"/>
    <property type="evidence" value="ECO:0007669"/>
    <property type="project" value="InterPro"/>
</dbReference>
<dbReference type="Pfam" id="PF23174">
    <property type="entry name" value="bHLH_ILI"/>
    <property type="match status" value="1"/>
</dbReference>
<evidence type="ECO:0000256" key="3">
    <source>
        <dbReference type="ARBA" id="ARBA00023015"/>
    </source>
</evidence>
<dbReference type="InterPro" id="IPR036638">
    <property type="entry name" value="HLH_DNA-bd_sf"/>
</dbReference>
<evidence type="ECO:0000313" key="8">
    <source>
        <dbReference type="Proteomes" id="UP001415857"/>
    </source>
</evidence>
<name>A0AAP0R733_LIQFO</name>
<dbReference type="PANTHER" id="PTHR38546">
    <property type="entry name" value="DNA BINDING PROTEIN"/>
    <property type="match status" value="1"/>
</dbReference>
<dbReference type="Proteomes" id="UP001415857">
    <property type="component" value="Unassembled WGS sequence"/>
</dbReference>
<feature type="coiled-coil region" evidence="6">
    <location>
        <begin position="41"/>
        <end position="68"/>
    </location>
</feature>
<comment type="caution">
    <text evidence="7">The sequence shown here is derived from an EMBL/GenBank/DDBJ whole genome shotgun (WGS) entry which is preliminary data.</text>
</comment>
<evidence type="ECO:0008006" key="9">
    <source>
        <dbReference type="Google" id="ProtNLM"/>
    </source>
</evidence>
<evidence type="ECO:0000313" key="7">
    <source>
        <dbReference type="EMBL" id="KAK9272532.1"/>
    </source>
</evidence>
<proteinExistence type="predicted"/>
<dbReference type="PANTHER" id="PTHR38546:SF3">
    <property type="entry name" value="DNA BINDING PROTEIN"/>
    <property type="match status" value="1"/>
</dbReference>
<sequence>MSSRRSRASSTADDEINDLFSKLRAEINRSGTAKVSVSKLLKETCKHIKRLQREVDNLSERISELIESPDTSSAEAEILRKLLVPQ</sequence>
<keyword evidence="4" id="KW-0804">Transcription</keyword>
<dbReference type="EMBL" id="JBBPBK010000013">
    <property type="protein sequence ID" value="KAK9272532.1"/>
    <property type="molecule type" value="Genomic_DNA"/>
</dbReference>
<accession>A0AAP0R733</accession>
<dbReference type="SUPFAM" id="SSF47459">
    <property type="entry name" value="HLH, helix-loop-helix DNA-binding domain"/>
    <property type="match status" value="1"/>
</dbReference>